<gene>
    <name evidence="3" type="ORF">PR002_g7001</name>
</gene>
<proteinExistence type="predicted"/>
<feature type="region of interest" description="Disordered" evidence="1">
    <location>
        <begin position="334"/>
        <end position="365"/>
    </location>
</feature>
<dbReference type="EMBL" id="QXFU01000325">
    <property type="protein sequence ID" value="KAE9036613.1"/>
    <property type="molecule type" value="Genomic_DNA"/>
</dbReference>
<dbReference type="InterPro" id="IPR005162">
    <property type="entry name" value="Retrotrans_gag_dom"/>
</dbReference>
<feature type="region of interest" description="Disordered" evidence="1">
    <location>
        <begin position="247"/>
        <end position="286"/>
    </location>
</feature>
<evidence type="ECO:0000313" key="3">
    <source>
        <dbReference type="EMBL" id="KAE9036613.1"/>
    </source>
</evidence>
<feature type="compositionally biased region" description="Basic and acidic residues" evidence="1">
    <location>
        <begin position="271"/>
        <end position="286"/>
    </location>
</feature>
<feature type="domain" description="Retrotransposon gag" evidence="2">
    <location>
        <begin position="113"/>
        <end position="193"/>
    </location>
</feature>
<evidence type="ECO:0000256" key="1">
    <source>
        <dbReference type="SAM" id="MobiDB-lite"/>
    </source>
</evidence>
<reference evidence="3 4" key="1">
    <citation type="submission" date="2018-09" db="EMBL/GenBank/DDBJ databases">
        <title>Genomic investigation of the strawberry pathogen Phytophthora fragariae indicates pathogenicity is determined by transcriptional variation in three key races.</title>
        <authorList>
            <person name="Adams T.M."/>
            <person name="Armitage A.D."/>
            <person name="Sobczyk M.K."/>
            <person name="Bates H.J."/>
            <person name="Dunwell J.M."/>
            <person name="Nellist C.F."/>
            <person name="Harrison R.J."/>
        </authorList>
    </citation>
    <scope>NUCLEOTIDE SEQUENCE [LARGE SCALE GENOMIC DNA]</scope>
    <source>
        <strain evidence="3 4">SCRP324</strain>
    </source>
</reference>
<sequence>MVSLRESHILKPSIHHTIYSFIIKSPAYNNKFTAASSSTRMADLAGNEPDPEPSNSKKLSTKQVQIESFSGEVKDGFLDAGAGDWLKRLIIQIRLGEMVDGKVCPDGIKLMVVAAHLKGAASTWFMRKFDSLQAMTFGDFCEALRERFRCNLDRLEISAALGRTMKRANESYADFGHRFHTIAATLNNGEESRATAEDALSTFVKSAWPQHRAPLLSCVKMQSGDPWAEMDAAIMYLTKVAGHDGRRRIPNASAPAAAPQEKQVPIKRREHPAQDSGKRSLKAPRRDFSNATCSTCNRCGYTTSYHDQWAARQGNAVHARLANIARSITYDDCADIFPNPDDGDEEKCQFPSESQSKTPDPDRGE</sequence>
<organism evidence="3 4">
    <name type="scientific">Phytophthora rubi</name>
    <dbReference type="NCBI Taxonomy" id="129364"/>
    <lineage>
        <taxon>Eukaryota</taxon>
        <taxon>Sar</taxon>
        <taxon>Stramenopiles</taxon>
        <taxon>Oomycota</taxon>
        <taxon>Peronosporomycetes</taxon>
        <taxon>Peronosporales</taxon>
        <taxon>Peronosporaceae</taxon>
        <taxon>Phytophthora</taxon>
    </lineage>
</organism>
<comment type="caution">
    <text evidence="3">The sequence shown here is derived from an EMBL/GenBank/DDBJ whole genome shotgun (WGS) entry which is preliminary data.</text>
</comment>
<evidence type="ECO:0000313" key="4">
    <source>
        <dbReference type="Proteomes" id="UP000435112"/>
    </source>
</evidence>
<dbReference type="OrthoDB" id="91815at2759"/>
<evidence type="ECO:0000259" key="2">
    <source>
        <dbReference type="Pfam" id="PF03732"/>
    </source>
</evidence>
<accession>A0A6A3N4V0</accession>
<dbReference type="Pfam" id="PF03732">
    <property type="entry name" value="Retrotrans_gag"/>
    <property type="match status" value="1"/>
</dbReference>
<name>A0A6A3N4V0_9STRA</name>
<feature type="region of interest" description="Disordered" evidence="1">
    <location>
        <begin position="40"/>
        <end position="61"/>
    </location>
</feature>
<dbReference type="AlphaFoldDB" id="A0A6A3N4V0"/>
<dbReference type="Proteomes" id="UP000435112">
    <property type="component" value="Unassembled WGS sequence"/>
</dbReference>
<protein>
    <recommendedName>
        <fullName evidence="2">Retrotransposon gag domain-containing protein</fullName>
    </recommendedName>
</protein>